<protein>
    <submittedName>
        <fullName evidence="1">Uncharacterized protein</fullName>
    </submittedName>
</protein>
<accession>A0A9P8S4J1</accession>
<evidence type="ECO:0000313" key="1">
    <source>
        <dbReference type="EMBL" id="KAH0593253.1"/>
    </source>
</evidence>
<gene>
    <name evidence="1" type="ORF">MHUMG1_08975</name>
</gene>
<reference evidence="1 2" key="1">
    <citation type="submission" date="2020-07" db="EMBL/GenBank/DDBJ databases">
        <title>Metarhizium humberi genome.</title>
        <authorList>
            <person name="Lysoe E."/>
        </authorList>
    </citation>
    <scope>NUCLEOTIDE SEQUENCE [LARGE SCALE GENOMIC DNA]</scope>
    <source>
        <strain evidence="1 2">ESALQ1638</strain>
    </source>
</reference>
<dbReference type="AlphaFoldDB" id="A0A9P8S4J1"/>
<sequence length="78" mass="8426">MRASIVGITHGELAPDGELDFMSGLGSPRPLFGRQKVDAVRPTEIDAGIDPKKMDLTNMDKMDLITHADVILVPPIEA</sequence>
<dbReference type="Proteomes" id="UP000764110">
    <property type="component" value="Unassembled WGS sequence"/>
</dbReference>
<dbReference type="EMBL" id="JACEFI010000022">
    <property type="protein sequence ID" value="KAH0593253.1"/>
    <property type="molecule type" value="Genomic_DNA"/>
</dbReference>
<evidence type="ECO:0000313" key="2">
    <source>
        <dbReference type="Proteomes" id="UP000764110"/>
    </source>
</evidence>
<name>A0A9P8S4J1_9HYPO</name>
<organism evidence="1 2">
    <name type="scientific">Metarhizium humberi</name>
    <dbReference type="NCBI Taxonomy" id="2596975"/>
    <lineage>
        <taxon>Eukaryota</taxon>
        <taxon>Fungi</taxon>
        <taxon>Dikarya</taxon>
        <taxon>Ascomycota</taxon>
        <taxon>Pezizomycotina</taxon>
        <taxon>Sordariomycetes</taxon>
        <taxon>Hypocreomycetidae</taxon>
        <taxon>Hypocreales</taxon>
        <taxon>Clavicipitaceae</taxon>
        <taxon>Metarhizium</taxon>
    </lineage>
</organism>
<keyword evidence="2" id="KW-1185">Reference proteome</keyword>
<proteinExistence type="predicted"/>
<comment type="caution">
    <text evidence="1">The sequence shown here is derived from an EMBL/GenBank/DDBJ whole genome shotgun (WGS) entry which is preliminary data.</text>
</comment>